<name>A0AAV4APX0_9GAST</name>
<keyword evidence="2" id="KW-0808">Transferase</keyword>
<reference evidence="2 3" key="1">
    <citation type="journal article" date="2021" name="Elife">
        <title>Chloroplast acquisition without the gene transfer in kleptoplastic sea slugs, Plakobranchus ocellatus.</title>
        <authorList>
            <person name="Maeda T."/>
            <person name="Takahashi S."/>
            <person name="Yoshida T."/>
            <person name="Shimamura S."/>
            <person name="Takaki Y."/>
            <person name="Nagai Y."/>
            <person name="Toyoda A."/>
            <person name="Suzuki Y."/>
            <person name="Arimoto A."/>
            <person name="Ishii H."/>
            <person name="Satoh N."/>
            <person name="Nishiyama T."/>
            <person name="Hasebe M."/>
            <person name="Maruyama T."/>
            <person name="Minagawa J."/>
            <person name="Obokata J."/>
            <person name="Shigenobu S."/>
        </authorList>
    </citation>
    <scope>NUCLEOTIDE SEQUENCE [LARGE SCALE GENOMIC DNA]</scope>
</reference>
<evidence type="ECO:0000313" key="3">
    <source>
        <dbReference type="Proteomes" id="UP000735302"/>
    </source>
</evidence>
<dbReference type="InterPro" id="IPR043502">
    <property type="entry name" value="DNA/RNA_pol_sf"/>
</dbReference>
<dbReference type="PANTHER" id="PTHR33064:SF37">
    <property type="entry name" value="RIBONUCLEASE H"/>
    <property type="match status" value="1"/>
</dbReference>
<organism evidence="2 3">
    <name type="scientific">Plakobranchus ocellatus</name>
    <dbReference type="NCBI Taxonomy" id="259542"/>
    <lineage>
        <taxon>Eukaryota</taxon>
        <taxon>Metazoa</taxon>
        <taxon>Spiralia</taxon>
        <taxon>Lophotrochozoa</taxon>
        <taxon>Mollusca</taxon>
        <taxon>Gastropoda</taxon>
        <taxon>Heterobranchia</taxon>
        <taxon>Euthyneura</taxon>
        <taxon>Panpulmonata</taxon>
        <taxon>Sacoglossa</taxon>
        <taxon>Placobranchoidea</taxon>
        <taxon>Plakobranchidae</taxon>
        <taxon>Plakobranchus</taxon>
    </lineage>
</organism>
<dbReference type="PANTHER" id="PTHR33064">
    <property type="entry name" value="POL PROTEIN"/>
    <property type="match status" value="1"/>
</dbReference>
<protein>
    <submittedName>
        <fullName evidence="2">Reverse transcriptase</fullName>
    </submittedName>
</protein>
<keyword evidence="2" id="KW-0548">Nucleotidyltransferase</keyword>
<accession>A0AAV4APX0</accession>
<dbReference type="InterPro" id="IPR051320">
    <property type="entry name" value="Viral_Replic_Matur_Polypro"/>
</dbReference>
<dbReference type="Gene3D" id="3.10.10.10">
    <property type="entry name" value="HIV Type 1 Reverse Transcriptase, subunit A, domain 1"/>
    <property type="match status" value="1"/>
</dbReference>
<dbReference type="InterPro" id="IPR043128">
    <property type="entry name" value="Rev_trsase/Diguanyl_cyclase"/>
</dbReference>
<comment type="caution">
    <text evidence="2">The sequence shown here is derived from an EMBL/GenBank/DDBJ whole genome shotgun (WGS) entry which is preliminary data.</text>
</comment>
<dbReference type="Gene3D" id="3.30.70.270">
    <property type="match status" value="1"/>
</dbReference>
<keyword evidence="3" id="KW-1185">Reference proteome</keyword>
<dbReference type="AlphaFoldDB" id="A0AAV4APX0"/>
<dbReference type="GO" id="GO:0003964">
    <property type="term" value="F:RNA-directed DNA polymerase activity"/>
    <property type="evidence" value="ECO:0007669"/>
    <property type="project" value="UniProtKB-KW"/>
</dbReference>
<dbReference type="InterPro" id="IPR000477">
    <property type="entry name" value="RT_dom"/>
</dbReference>
<dbReference type="CDD" id="cd01647">
    <property type="entry name" value="RT_LTR"/>
    <property type="match status" value="1"/>
</dbReference>
<proteinExistence type="predicted"/>
<keyword evidence="2" id="KW-0695">RNA-directed DNA polymerase</keyword>
<dbReference type="Pfam" id="PF00078">
    <property type="entry name" value="RVT_1"/>
    <property type="match status" value="1"/>
</dbReference>
<gene>
    <name evidence="2" type="ORF">PoB_003971600</name>
</gene>
<dbReference type="Proteomes" id="UP000735302">
    <property type="component" value="Unassembled WGS sequence"/>
</dbReference>
<evidence type="ECO:0000313" key="2">
    <source>
        <dbReference type="EMBL" id="GFO13211.1"/>
    </source>
</evidence>
<sequence>MDEDSKKFTAFLTPIGLMQWTYAAFGLCNVPATFARAMRLLLDGIQNVLSYFDDALIFTYDWSTHLETLNSILSAMATHGFTTRQTKLYIGYEEIEFVGDLSFGKDKQKPEMVKIDKLIKLSTPKTMR</sequence>
<dbReference type="SUPFAM" id="SSF56672">
    <property type="entry name" value="DNA/RNA polymerases"/>
    <property type="match status" value="1"/>
</dbReference>
<evidence type="ECO:0000259" key="1">
    <source>
        <dbReference type="Pfam" id="PF00078"/>
    </source>
</evidence>
<feature type="domain" description="Reverse transcriptase" evidence="1">
    <location>
        <begin position="1"/>
        <end position="99"/>
    </location>
</feature>
<dbReference type="EMBL" id="BLXT01004481">
    <property type="protein sequence ID" value="GFO13211.1"/>
    <property type="molecule type" value="Genomic_DNA"/>
</dbReference>